<sequence length="105" mass="11877">ASISDFEQHNMGSAEVSKAFNVRDGNGANQIERYLDDMFGRGHSATIENYRFVVTRNGVPVPGFRIVCIRGSPGKPAHHEWVNKHPDLLHISFKELKEKPFKNMV</sequence>
<dbReference type="EMBL" id="JAAAIN010005631">
    <property type="protein sequence ID" value="KAG0273625.1"/>
    <property type="molecule type" value="Genomic_DNA"/>
</dbReference>
<dbReference type="Proteomes" id="UP000823405">
    <property type="component" value="Unassembled WGS sequence"/>
</dbReference>
<organism evidence="1 2">
    <name type="scientific">Linnemannia gamsii</name>
    <dbReference type="NCBI Taxonomy" id="64522"/>
    <lineage>
        <taxon>Eukaryota</taxon>
        <taxon>Fungi</taxon>
        <taxon>Fungi incertae sedis</taxon>
        <taxon>Mucoromycota</taxon>
        <taxon>Mortierellomycotina</taxon>
        <taxon>Mortierellomycetes</taxon>
        <taxon>Mortierellales</taxon>
        <taxon>Mortierellaceae</taxon>
        <taxon>Linnemannia</taxon>
    </lineage>
</organism>
<comment type="caution">
    <text evidence="1">The sequence shown here is derived from an EMBL/GenBank/DDBJ whole genome shotgun (WGS) entry which is preliminary data.</text>
</comment>
<name>A0A9P6QMN9_9FUNG</name>
<feature type="non-terminal residue" evidence="1">
    <location>
        <position position="1"/>
    </location>
</feature>
<proteinExistence type="predicted"/>
<protein>
    <submittedName>
        <fullName evidence="1">Uncharacterized protein</fullName>
    </submittedName>
</protein>
<reference evidence="1" key="1">
    <citation type="journal article" date="2020" name="Fungal Divers.">
        <title>Resolving the Mortierellaceae phylogeny through synthesis of multi-gene phylogenetics and phylogenomics.</title>
        <authorList>
            <person name="Vandepol N."/>
            <person name="Liber J."/>
            <person name="Desiro A."/>
            <person name="Na H."/>
            <person name="Kennedy M."/>
            <person name="Barry K."/>
            <person name="Grigoriev I.V."/>
            <person name="Miller A.N."/>
            <person name="O'Donnell K."/>
            <person name="Stajich J.E."/>
            <person name="Bonito G."/>
        </authorList>
    </citation>
    <scope>NUCLEOTIDE SEQUENCE</scope>
    <source>
        <strain evidence="1">NVP60</strain>
    </source>
</reference>
<evidence type="ECO:0000313" key="2">
    <source>
        <dbReference type="Proteomes" id="UP000823405"/>
    </source>
</evidence>
<evidence type="ECO:0000313" key="1">
    <source>
        <dbReference type="EMBL" id="KAG0273625.1"/>
    </source>
</evidence>
<dbReference type="OrthoDB" id="2393071at2759"/>
<accession>A0A9P6QMN9</accession>
<keyword evidence="2" id="KW-1185">Reference proteome</keyword>
<gene>
    <name evidence="1" type="ORF">BGZ97_010670</name>
</gene>
<dbReference type="AlphaFoldDB" id="A0A9P6QMN9"/>